<sequence>MKCLVYETPAASEEELHARVVDVAEEIQYTPGIIEHVYGNMTGRHTISATHVMAATKSSSCSAHSIWSRQEPVLDVVIRWINRFVSWWGRSRIFACVNRPGRCSSSAGFLRDLPFSSRLYYIAATYSPLFALNDSQDLSVKSRLTHSTPFVG</sequence>
<evidence type="ECO:0000313" key="2">
    <source>
        <dbReference type="Proteomes" id="UP001159363"/>
    </source>
</evidence>
<reference evidence="1 2" key="1">
    <citation type="submission" date="2023-02" db="EMBL/GenBank/DDBJ databases">
        <title>LHISI_Scaffold_Assembly.</title>
        <authorList>
            <person name="Stuart O.P."/>
            <person name="Cleave R."/>
            <person name="Magrath M.J.L."/>
            <person name="Mikheyev A.S."/>
        </authorList>
    </citation>
    <scope>NUCLEOTIDE SEQUENCE [LARGE SCALE GENOMIC DNA]</scope>
    <source>
        <strain evidence="1">Daus_M_001</strain>
        <tissue evidence="1">Leg muscle</tissue>
    </source>
</reference>
<organism evidence="1 2">
    <name type="scientific">Dryococelus australis</name>
    <dbReference type="NCBI Taxonomy" id="614101"/>
    <lineage>
        <taxon>Eukaryota</taxon>
        <taxon>Metazoa</taxon>
        <taxon>Ecdysozoa</taxon>
        <taxon>Arthropoda</taxon>
        <taxon>Hexapoda</taxon>
        <taxon>Insecta</taxon>
        <taxon>Pterygota</taxon>
        <taxon>Neoptera</taxon>
        <taxon>Polyneoptera</taxon>
        <taxon>Phasmatodea</taxon>
        <taxon>Verophasmatodea</taxon>
        <taxon>Anareolatae</taxon>
        <taxon>Phasmatidae</taxon>
        <taxon>Eurycanthinae</taxon>
        <taxon>Dryococelus</taxon>
    </lineage>
</organism>
<dbReference type="EMBL" id="JARBHB010000004">
    <property type="protein sequence ID" value="KAJ8884792.1"/>
    <property type="molecule type" value="Genomic_DNA"/>
</dbReference>
<accession>A0ABQ9HKE8</accession>
<evidence type="ECO:0000313" key="1">
    <source>
        <dbReference type="EMBL" id="KAJ8884792.1"/>
    </source>
</evidence>
<comment type="caution">
    <text evidence="1">The sequence shown here is derived from an EMBL/GenBank/DDBJ whole genome shotgun (WGS) entry which is preliminary data.</text>
</comment>
<dbReference type="Proteomes" id="UP001159363">
    <property type="component" value="Chromosome X"/>
</dbReference>
<proteinExistence type="predicted"/>
<gene>
    <name evidence="1" type="ORF">PR048_010988</name>
</gene>
<protein>
    <submittedName>
        <fullName evidence="1">Uncharacterized protein</fullName>
    </submittedName>
</protein>
<name>A0ABQ9HKE8_9NEOP</name>
<keyword evidence="2" id="KW-1185">Reference proteome</keyword>